<comment type="caution">
    <text evidence="1">The sequence shown here is derived from an EMBL/GenBank/DDBJ whole genome shotgun (WGS) entry which is preliminary data.</text>
</comment>
<name>A0A4R2Q5K3_9RHOB</name>
<proteinExistence type="predicted"/>
<accession>A0A4R2Q5K3</accession>
<dbReference type="Proteomes" id="UP000294835">
    <property type="component" value="Unassembled WGS sequence"/>
</dbReference>
<dbReference type="RefSeq" id="WP_132460096.1">
    <property type="nucleotide sequence ID" value="NZ_SLXP01000001.1"/>
</dbReference>
<evidence type="ECO:0000313" key="1">
    <source>
        <dbReference type="EMBL" id="TCP43930.1"/>
    </source>
</evidence>
<dbReference type="AlphaFoldDB" id="A0A4R2Q5K3"/>
<sequence length="275" mass="29806">MPVQFPAGYALPAGDKPLTHARIAHAGNWITGTITASSTDAAAIYTAEAPANSLLFERWKPAEDYATWEIATSSASAVDYCVVAAHDLAAAGAWLFVEFFDGAGWRECIPGFQVSGAGPLFVMFPPIVADRFRVGVWVEAGATRPAIGFIRFGKALQMEERTTYVGRTPFELARQVTMTGNRSVRGEFLSRVKLRAGLPLSFRWAFLSESFVQTEAKAFLDAIEADLFVIADRPGTHPDDVALCWTQSARPRPSAAGAMDLHNLEIDAEGYLSDA</sequence>
<reference evidence="1 2" key="1">
    <citation type="submission" date="2019-03" db="EMBL/GenBank/DDBJ databases">
        <title>Genomic Encyclopedia of Type Strains, Phase IV (KMG-IV): sequencing the most valuable type-strain genomes for metagenomic binning, comparative biology and taxonomic classification.</title>
        <authorList>
            <person name="Goeker M."/>
        </authorList>
    </citation>
    <scope>NUCLEOTIDE SEQUENCE [LARGE SCALE GENOMIC DNA]</scope>
    <source>
        <strain evidence="1 2">DSM 18063</strain>
    </source>
</reference>
<gene>
    <name evidence="1" type="ORF">EV662_10113</name>
</gene>
<keyword evidence="2" id="KW-1185">Reference proteome</keyword>
<dbReference type="EMBL" id="SLXP01000001">
    <property type="protein sequence ID" value="TCP43930.1"/>
    <property type="molecule type" value="Genomic_DNA"/>
</dbReference>
<evidence type="ECO:0000313" key="2">
    <source>
        <dbReference type="Proteomes" id="UP000294835"/>
    </source>
</evidence>
<organism evidence="1 2">
    <name type="scientific">Rhodovulum marinum</name>
    <dbReference type="NCBI Taxonomy" id="320662"/>
    <lineage>
        <taxon>Bacteria</taxon>
        <taxon>Pseudomonadati</taxon>
        <taxon>Pseudomonadota</taxon>
        <taxon>Alphaproteobacteria</taxon>
        <taxon>Rhodobacterales</taxon>
        <taxon>Paracoccaceae</taxon>
        <taxon>Rhodovulum</taxon>
    </lineage>
</organism>
<protein>
    <submittedName>
        <fullName evidence="1">Uncharacterized protein</fullName>
    </submittedName>
</protein>